<sequence length="64" mass="6932">MEVIKIEQPAGDTLCKFGTPTEYGGTMVWLSEATNKKSVTLDLRSEKGAELVAKSDGQASRPYP</sequence>
<organism evidence="1 2">
    <name type="scientific">Pseudomonas frederiksbergensis</name>
    <dbReference type="NCBI Taxonomy" id="104087"/>
    <lineage>
        <taxon>Bacteria</taxon>
        <taxon>Pseudomonadati</taxon>
        <taxon>Pseudomonadota</taxon>
        <taxon>Gammaproteobacteria</taxon>
        <taxon>Pseudomonadales</taxon>
        <taxon>Pseudomonadaceae</taxon>
        <taxon>Pseudomonas</taxon>
    </lineage>
</organism>
<dbReference type="InterPro" id="IPR023606">
    <property type="entry name" value="CoA-Trfase_III_dom_1_sf"/>
</dbReference>
<evidence type="ECO:0000313" key="1">
    <source>
        <dbReference type="EMBL" id="APC14230.1"/>
    </source>
</evidence>
<dbReference type="EMBL" id="CP017886">
    <property type="protein sequence ID" value="APC14230.1"/>
    <property type="molecule type" value="Genomic_DNA"/>
</dbReference>
<dbReference type="AlphaFoldDB" id="A0A1J0EDV8"/>
<evidence type="ECO:0000313" key="2">
    <source>
        <dbReference type="Proteomes" id="UP000182567"/>
    </source>
</evidence>
<dbReference type="Proteomes" id="UP000182567">
    <property type="component" value="Chromosome"/>
</dbReference>
<gene>
    <name evidence="1" type="ORF">BLL42_00150</name>
</gene>
<reference evidence="2" key="1">
    <citation type="submission" date="2016-10" db="EMBL/GenBank/DDBJ databases">
        <title>Pseudomonas frederiksbergensis ERGS4:02 complete genome.</title>
        <authorList>
            <person name="Kumar R."/>
            <person name="Acharya V."/>
            <person name="Singh D."/>
        </authorList>
    </citation>
    <scope>NUCLEOTIDE SEQUENCE [LARGE SCALE GENOMIC DNA]</scope>
    <source>
        <strain evidence="2">ERGS4:02</strain>
    </source>
</reference>
<protein>
    <submittedName>
        <fullName evidence="1">Uncharacterized protein</fullName>
    </submittedName>
</protein>
<dbReference type="Gene3D" id="3.40.50.10540">
    <property type="entry name" value="Crotonobetainyl-coa:carnitine coa-transferase, domain 1"/>
    <property type="match status" value="1"/>
</dbReference>
<dbReference type="SUPFAM" id="SSF89796">
    <property type="entry name" value="CoA-transferase family III (CaiB/BaiF)"/>
    <property type="match status" value="1"/>
</dbReference>
<dbReference type="InterPro" id="IPR003673">
    <property type="entry name" value="CoA-Trfase_fam_III"/>
</dbReference>
<dbReference type="Pfam" id="PF02515">
    <property type="entry name" value="CoA_transf_3"/>
    <property type="match status" value="1"/>
</dbReference>
<name>A0A1J0EDV8_9PSED</name>
<dbReference type="RefSeq" id="WP_201788747.1">
    <property type="nucleotide sequence ID" value="NZ_CP017886.1"/>
</dbReference>
<dbReference type="GO" id="GO:0003824">
    <property type="term" value="F:catalytic activity"/>
    <property type="evidence" value="ECO:0007669"/>
    <property type="project" value="InterPro"/>
</dbReference>
<accession>A0A1J0EDV8</accession>
<proteinExistence type="predicted"/>
<dbReference type="GeneID" id="97012003"/>